<reference evidence="1 2" key="1">
    <citation type="submission" date="2018-10" db="EMBL/GenBank/DDBJ databases">
        <title>Natrarchaeobius chitinivorans gen. nov., sp. nov., and Natrarchaeobius haloalkaliphilus sp. nov., alkaliphilic, chitin-utilizing haloarchaea from hypersaline alkaline lakes.</title>
        <authorList>
            <person name="Sorokin D.Y."/>
            <person name="Elcheninov A.G."/>
            <person name="Kostrikina N.A."/>
            <person name="Bale N.J."/>
            <person name="Sinninghe Damste J.S."/>
            <person name="Khijniak T.V."/>
            <person name="Kublanov I.V."/>
            <person name="Toshchakov S.V."/>
        </authorList>
    </citation>
    <scope>NUCLEOTIDE SEQUENCE [LARGE SCALE GENOMIC DNA]</scope>
    <source>
        <strain evidence="1 2">AArcht7</strain>
    </source>
</reference>
<dbReference type="AlphaFoldDB" id="A0A3N6MZG2"/>
<comment type="caution">
    <text evidence="1">The sequence shown here is derived from an EMBL/GenBank/DDBJ whole genome shotgun (WGS) entry which is preliminary data.</text>
</comment>
<dbReference type="Proteomes" id="UP000281431">
    <property type="component" value="Unassembled WGS sequence"/>
</dbReference>
<sequence length="266" mass="28881">MIGIVSSTDQINNGLVNSENQALIDRQEDIAEFVNTGGGLLGKTQDGLNDSWAYVSEIADIDPIETSFSSVDVTEAGKELGLTQSGMDGWCCYHESFEEDSIPEFLEVLIRNEQRSERPPAAIGGDQVVIQTAVDLEIMTPSVVETGSFTDLEFSLANRSDESGGDIRLEIEISGEDGISEGEVEFARRDDLKEVDGKLVGEITDEPIEFPPDVNIDLTRDLAFNSTGSYDLEITVVDDESDEAVVTLPFGIRSVDTGDELEICEG</sequence>
<accession>A0A3N6MZG2</accession>
<gene>
    <name evidence="1" type="ORF">EA472_01890</name>
</gene>
<dbReference type="OrthoDB" id="199600at2157"/>
<name>A0A3N6MZG2_NATCH</name>
<dbReference type="EMBL" id="REFZ01000001">
    <property type="protein sequence ID" value="RQH03551.1"/>
    <property type="molecule type" value="Genomic_DNA"/>
</dbReference>
<evidence type="ECO:0000313" key="2">
    <source>
        <dbReference type="Proteomes" id="UP000281431"/>
    </source>
</evidence>
<protein>
    <submittedName>
        <fullName evidence="1">Uncharacterized protein</fullName>
    </submittedName>
</protein>
<evidence type="ECO:0000313" key="1">
    <source>
        <dbReference type="EMBL" id="RQH03551.1"/>
    </source>
</evidence>
<organism evidence="1 2">
    <name type="scientific">Natrarchaeobius chitinivorans</name>
    <dbReference type="NCBI Taxonomy" id="1679083"/>
    <lineage>
        <taxon>Archaea</taxon>
        <taxon>Methanobacteriati</taxon>
        <taxon>Methanobacteriota</taxon>
        <taxon>Stenosarchaea group</taxon>
        <taxon>Halobacteria</taxon>
        <taxon>Halobacteriales</taxon>
        <taxon>Natrialbaceae</taxon>
        <taxon>Natrarchaeobius</taxon>
    </lineage>
</organism>
<keyword evidence="2" id="KW-1185">Reference proteome</keyword>
<proteinExistence type="predicted"/>